<reference evidence="2" key="1">
    <citation type="submission" date="2020-04" db="EMBL/GenBank/DDBJ databases">
        <authorList>
            <person name="Chiriac C."/>
            <person name="Salcher M."/>
            <person name="Ghai R."/>
            <person name="Kavagutti S V."/>
        </authorList>
    </citation>
    <scope>NUCLEOTIDE SEQUENCE</scope>
</reference>
<name>A0A6J5LPT1_9CAUD</name>
<proteinExistence type="predicted"/>
<dbReference type="Pfam" id="PF03592">
    <property type="entry name" value="Terminase_2"/>
    <property type="match status" value="1"/>
</dbReference>
<sequence length="168" mass="18562">MALVVKHEGRNINLTPKQEAFVQARVSGMNCVQAAQAAGYSFPKVKGYQTEIQPAVQLALKKEWAKAEKMAEMSKKKVMDGMLYAIDQAKLLADPSAQIAGWREVAKICGYYEPQKVKLEVSVSAKRMFSQFETLSDDELLKIAEAEIIDVDATFAEDEQAADDDQAA</sequence>
<organism evidence="2">
    <name type="scientific">uncultured Caudovirales phage</name>
    <dbReference type="NCBI Taxonomy" id="2100421"/>
    <lineage>
        <taxon>Viruses</taxon>
        <taxon>Duplodnaviria</taxon>
        <taxon>Heunggongvirae</taxon>
        <taxon>Uroviricota</taxon>
        <taxon>Caudoviricetes</taxon>
        <taxon>Peduoviridae</taxon>
        <taxon>Maltschvirus</taxon>
        <taxon>Maltschvirus maltsch</taxon>
    </lineage>
</organism>
<dbReference type="InterPro" id="IPR005335">
    <property type="entry name" value="Terminase_ssu"/>
</dbReference>
<dbReference type="Gene3D" id="1.10.10.1400">
    <property type="entry name" value="Terminase, small subunit, N-terminal DNA-binding domain, HTH motif"/>
    <property type="match status" value="1"/>
</dbReference>
<dbReference type="InterPro" id="IPR038713">
    <property type="entry name" value="Terminase_Gp1_N_sf"/>
</dbReference>
<accession>A0A6J5LPT1</accession>
<protein>
    <submittedName>
        <fullName evidence="2">Terminase small subunit</fullName>
    </submittedName>
</protein>
<gene>
    <name evidence="1" type="ORF">UFOVP121_59</name>
    <name evidence="2" type="ORF">UFOVP277_64</name>
</gene>
<evidence type="ECO:0000313" key="2">
    <source>
        <dbReference type="EMBL" id="CAB4135070.1"/>
    </source>
</evidence>
<evidence type="ECO:0000313" key="1">
    <source>
        <dbReference type="EMBL" id="CAB4131097.1"/>
    </source>
</evidence>
<dbReference type="GO" id="GO:0051276">
    <property type="term" value="P:chromosome organization"/>
    <property type="evidence" value="ECO:0007669"/>
    <property type="project" value="InterPro"/>
</dbReference>
<dbReference type="EMBL" id="LR796293">
    <property type="protein sequence ID" value="CAB4135070.1"/>
    <property type="molecule type" value="Genomic_DNA"/>
</dbReference>
<dbReference type="EMBL" id="LR796243">
    <property type="protein sequence ID" value="CAB4131097.1"/>
    <property type="molecule type" value="Genomic_DNA"/>
</dbReference>